<evidence type="ECO:0000313" key="1">
    <source>
        <dbReference type="EMBL" id="RCX05600.1"/>
    </source>
</evidence>
<dbReference type="Proteomes" id="UP000253517">
    <property type="component" value="Unassembled WGS sequence"/>
</dbReference>
<reference evidence="1 2" key="1">
    <citation type="submission" date="2018-07" db="EMBL/GenBank/DDBJ databases">
        <title>Genomic Encyclopedia of Type Strains, Phase IV (KMG-IV): sequencing the most valuable type-strain genomes for metagenomic binning, comparative biology and taxonomic classification.</title>
        <authorList>
            <person name="Goeker M."/>
        </authorList>
    </citation>
    <scope>NUCLEOTIDE SEQUENCE [LARGE SCALE GENOMIC DNA]</scope>
    <source>
        <strain evidence="1 2">DSM 21410</strain>
    </source>
</reference>
<dbReference type="RefSeq" id="WP_114365892.1">
    <property type="nucleotide sequence ID" value="NZ_BHZF01000001.1"/>
</dbReference>
<evidence type="ECO:0000313" key="2">
    <source>
        <dbReference type="Proteomes" id="UP000253517"/>
    </source>
</evidence>
<keyword evidence="2" id="KW-1185">Reference proteome</keyword>
<sequence length="510" mass="60226">MKLRLILGDQLNERHPWFAVPSDEILYTLMEVRSETDYVAHHIQKVTAIFMAMRKFADNLAKKGHKVQYIQLDDPRNQQSFIENIKLIVQRYPIREIEYQEPDEYRLDRTLAELSIKTGLPVTMAKSEHFLTSRDSIAEVFPGKKHYLLETFYRYYRKKYQILILPDGTPEGGRWNFDAENRKSYPKNHVPPEPLFFNHSADEVVTMLSKSGVTTIGQMENNQLHYPLDRAEALRLLEHFAIQLLPNFGTYQDAMHTHHAFGYHSRLSFALNTKMLHPLEVIQRCIDEWRARPGEISLSQLEGFVRQILGWREYMRAIYWAKMPEYATLNYFNHHNPLPEWYWTGNTNMNCLKHTIRQSLQYAYAHHIQRLMVTGNFALLAGCHPNEVDQWYLGIYIDAFEWVEITNTRGMSQFADGGIVGTKPYTSSANYINKMSNYCKSCSYNHKLKHGPRACPFNSMYWHFFHRHRNLLEHNPRIGMMYRTWDKMESDERQKILAQAEKYLNAINDL</sequence>
<keyword evidence="1" id="KW-0456">Lyase</keyword>
<gene>
    <name evidence="1" type="ORF">DES35_101888</name>
</gene>
<organism evidence="1 2">
    <name type="scientific">Schleiferia thermophila</name>
    <dbReference type="NCBI Taxonomy" id="884107"/>
    <lineage>
        <taxon>Bacteria</taxon>
        <taxon>Pseudomonadati</taxon>
        <taxon>Bacteroidota</taxon>
        <taxon>Flavobacteriia</taxon>
        <taxon>Flavobacteriales</taxon>
        <taxon>Schleiferiaceae</taxon>
        <taxon>Schleiferia</taxon>
    </lineage>
</organism>
<dbReference type="GO" id="GO:0016829">
    <property type="term" value="F:lyase activity"/>
    <property type="evidence" value="ECO:0007669"/>
    <property type="project" value="UniProtKB-KW"/>
</dbReference>
<dbReference type="PANTHER" id="PTHR38657">
    <property type="entry name" value="SLR1343 PROTEIN"/>
    <property type="match status" value="1"/>
</dbReference>
<dbReference type="Gene3D" id="3.40.50.620">
    <property type="entry name" value="HUPs"/>
    <property type="match status" value="1"/>
</dbReference>
<comment type="caution">
    <text evidence="1">The sequence shown here is derived from an EMBL/GenBank/DDBJ whole genome shotgun (WGS) entry which is preliminary data.</text>
</comment>
<dbReference type="PANTHER" id="PTHR38657:SF1">
    <property type="entry name" value="SLR1343 PROTEIN"/>
    <property type="match status" value="1"/>
</dbReference>
<dbReference type="Pfam" id="PF04244">
    <property type="entry name" value="DPRP"/>
    <property type="match status" value="1"/>
</dbReference>
<dbReference type="InterPro" id="IPR036134">
    <property type="entry name" value="Crypto/Photolyase_FAD-like_sf"/>
</dbReference>
<proteinExistence type="predicted"/>
<accession>A0A369A8A6</accession>
<dbReference type="InterPro" id="IPR007357">
    <property type="entry name" value="PhrB-like"/>
</dbReference>
<dbReference type="SUPFAM" id="SSF48173">
    <property type="entry name" value="Cryptochrome/photolyase FAD-binding domain"/>
    <property type="match status" value="1"/>
</dbReference>
<name>A0A369A8A6_9FLAO</name>
<protein>
    <submittedName>
        <fullName evidence="1">Deoxyribodipyrimidine photolyase-related protein</fullName>
    </submittedName>
</protein>
<dbReference type="Gene3D" id="1.25.40.80">
    <property type="match status" value="1"/>
</dbReference>
<dbReference type="EMBL" id="QPJS01000001">
    <property type="protein sequence ID" value="RCX05600.1"/>
    <property type="molecule type" value="Genomic_DNA"/>
</dbReference>
<dbReference type="InterPro" id="IPR052551">
    <property type="entry name" value="UV-DNA_repair_photolyase"/>
</dbReference>
<dbReference type="Gene3D" id="1.10.10.1710">
    <property type="entry name" value="Deoxyribodipyrimidine photolyase-related"/>
    <property type="match status" value="1"/>
</dbReference>
<dbReference type="AlphaFoldDB" id="A0A369A8A6"/>
<dbReference type="InterPro" id="IPR014729">
    <property type="entry name" value="Rossmann-like_a/b/a_fold"/>
</dbReference>
<dbReference type="Gene3D" id="1.10.579.10">
    <property type="entry name" value="DNA Cyclobutane Dipyrimidine Photolyase, subunit A, domain 3"/>
    <property type="match status" value="1"/>
</dbReference>